<dbReference type="InterPro" id="IPR000700">
    <property type="entry name" value="PAS-assoc_C"/>
</dbReference>
<keyword evidence="15" id="KW-0675">Receptor</keyword>
<comment type="catalytic activity">
    <reaction evidence="1">
        <text>ATP + protein L-histidine = ADP + protein N-phospho-L-histidine.</text>
        <dbReference type="EC" id="2.7.13.3"/>
    </reaction>
</comment>
<dbReference type="PROSITE" id="PS50112">
    <property type="entry name" value="PAS"/>
    <property type="match status" value="2"/>
</dbReference>
<dbReference type="InterPro" id="IPR001610">
    <property type="entry name" value="PAC"/>
</dbReference>
<keyword evidence="12" id="KW-0067">ATP-binding</keyword>
<name>A0A3P3DG15_9RHOB</name>
<comment type="caution">
    <text evidence="18">The sequence shown here is derived from an EMBL/GenBank/DDBJ whole genome shotgun (WGS) entry which is preliminary data.</text>
</comment>
<evidence type="ECO:0000256" key="2">
    <source>
        <dbReference type="ARBA" id="ARBA00012438"/>
    </source>
</evidence>
<evidence type="ECO:0000256" key="8">
    <source>
        <dbReference type="ARBA" id="ARBA00022679"/>
    </source>
</evidence>
<dbReference type="InterPro" id="IPR013767">
    <property type="entry name" value="PAS_fold"/>
</dbReference>
<protein>
    <recommendedName>
        <fullName evidence="2">histidine kinase</fullName>
        <ecNumber evidence="2">2.7.13.3</ecNumber>
    </recommendedName>
</protein>
<dbReference type="InterPro" id="IPR013656">
    <property type="entry name" value="PAS_4"/>
</dbReference>
<keyword evidence="10" id="KW-0547">Nucleotide-binding</keyword>
<dbReference type="Pfam" id="PF07536">
    <property type="entry name" value="HWE_HK"/>
    <property type="match status" value="1"/>
</dbReference>
<dbReference type="PROSITE" id="PS50113">
    <property type="entry name" value="PAC"/>
    <property type="match status" value="2"/>
</dbReference>
<dbReference type="InterPro" id="IPR036890">
    <property type="entry name" value="HATPase_C_sf"/>
</dbReference>
<gene>
    <name evidence="18" type="ORF">EG244_13400</name>
</gene>
<evidence type="ECO:0000313" key="18">
    <source>
        <dbReference type="EMBL" id="RRH73210.1"/>
    </source>
</evidence>
<dbReference type="InterPro" id="IPR000014">
    <property type="entry name" value="PAS"/>
</dbReference>
<keyword evidence="7" id="KW-0288">FMN</keyword>
<keyword evidence="4" id="KW-0597">Phosphoprotein</keyword>
<feature type="domain" description="PAC" evidence="17">
    <location>
        <begin position="353"/>
        <end position="405"/>
    </location>
</feature>
<dbReference type="NCBIfam" id="TIGR00229">
    <property type="entry name" value="sensory_box"/>
    <property type="match status" value="2"/>
</dbReference>
<reference evidence="18 19" key="1">
    <citation type="submission" date="2018-11" db="EMBL/GenBank/DDBJ databases">
        <title>Gemmobacter sp. nov., YIM 102744-1 draft genome.</title>
        <authorList>
            <person name="Li G."/>
            <person name="Jiang Y."/>
        </authorList>
    </citation>
    <scope>NUCLEOTIDE SEQUENCE [LARGE SCALE GENOMIC DNA]</scope>
    <source>
        <strain evidence="18 19">YIM 102744-1</strain>
    </source>
</reference>
<keyword evidence="3" id="KW-0600">Photoreceptor protein</keyword>
<evidence type="ECO:0000256" key="7">
    <source>
        <dbReference type="ARBA" id="ARBA00022643"/>
    </source>
</evidence>
<dbReference type="PANTHER" id="PTHR41523:SF8">
    <property type="entry name" value="ETHYLENE RESPONSE SENSOR PROTEIN"/>
    <property type="match status" value="1"/>
</dbReference>
<dbReference type="GO" id="GO:0004673">
    <property type="term" value="F:protein histidine kinase activity"/>
    <property type="evidence" value="ECO:0007669"/>
    <property type="project" value="UniProtKB-EC"/>
</dbReference>
<dbReference type="Proteomes" id="UP000282125">
    <property type="component" value="Unassembled WGS sequence"/>
</dbReference>
<evidence type="ECO:0000256" key="15">
    <source>
        <dbReference type="ARBA" id="ARBA00023170"/>
    </source>
</evidence>
<evidence type="ECO:0000256" key="3">
    <source>
        <dbReference type="ARBA" id="ARBA00022543"/>
    </source>
</evidence>
<dbReference type="Pfam" id="PF00989">
    <property type="entry name" value="PAS"/>
    <property type="match status" value="1"/>
</dbReference>
<evidence type="ECO:0000256" key="14">
    <source>
        <dbReference type="ARBA" id="ARBA00023026"/>
    </source>
</evidence>
<evidence type="ECO:0000256" key="10">
    <source>
        <dbReference type="ARBA" id="ARBA00022741"/>
    </source>
</evidence>
<dbReference type="SMART" id="SM00911">
    <property type="entry name" value="HWE_HK"/>
    <property type="match status" value="1"/>
</dbReference>
<evidence type="ECO:0000256" key="6">
    <source>
        <dbReference type="ARBA" id="ARBA00022630"/>
    </source>
</evidence>
<keyword evidence="6" id="KW-0285">Flavoprotein</keyword>
<dbReference type="CDD" id="cd00130">
    <property type="entry name" value="PAS"/>
    <property type="match status" value="2"/>
</dbReference>
<dbReference type="RefSeq" id="WP_124965500.1">
    <property type="nucleotide sequence ID" value="NZ_RRAZ01000019.1"/>
</dbReference>
<keyword evidence="5" id="KW-0716">Sensory transduction</keyword>
<dbReference type="GO" id="GO:0006355">
    <property type="term" value="P:regulation of DNA-templated transcription"/>
    <property type="evidence" value="ECO:0007669"/>
    <property type="project" value="InterPro"/>
</dbReference>
<evidence type="ECO:0000259" key="17">
    <source>
        <dbReference type="PROSITE" id="PS50113"/>
    </source>
</evidence>
<evidence type="ECO:0000256" key="1">
    <source>
        <dbReference type="ARBA" id="ARBA00000085"/>
    </source>
</evidence>
<feature type="domain" description="PAS" evidence="16">
    <location>
        <begin position="162"/>
        <end position="217"/>
    </location>
</feature>
<keyword evidence="14" id="KW-0843">Virulence</keyword>
<dbReference type="Pfam" id="PF08448">
    <property type="entry name" value="PAS_4"/>
    <property type="match status" value="1"/>
</dbReference>
<keyword evidence="13" id="KW-0157">Chromophore</keyword>
<dbReference type="SMART" id="SM00086">
    <property type="entry name" value="PAC"/>
    <property type="match status" value="3"/>
</dbReference>
<evidence type="ECO:0000256" key="12">
    <source>
        <dbReference type="ARBA" id="ARBA00022840"/>
    </source>
</evidence>
<keyword evidence="11" id="KW-0418">Kinase</keyword>
<dbReference type="Pfam" id="PF13426">
    <property type="entry name" value="PAS_9"/>
    <property type="match status" value="1"/>
</dbReference>
<dbReference type="Gene3D" id="3.30.565.10">
    <property type="entry name" value="Histidine kinase-like ATPase, C-terminal domain"/>
    <property type="match status" value="1"/>
</dbReference>
<organism evidence="18 19">
    <name type="scientific">Falsigemmobacter faecalis</name>
    <dbReference type="NCBI Taxonomy" id="2488730"/>
    <lineage>
        <taxon>Bacteria</taxon>
        <taxon>Pseudomonadati</taxon>
        <taxon>Pseudomonadota</taxon>
        <taxon>Alphaproteobacteria</taxon>
        <taxon>Rhodobacterales</taxon>
        <taxon>Paracoccaceae</taxon>
        <taxon>Falsigemmobacter</taxon>
    </lineage>
</organism>
<dbReference type="GO" id="GO:0009881">
    <property type="term" value="F:photoreceptor activity"/>
    <property type="evidence" value="ECO:0007669"/>
    <property type="project" value="UniProtKB-KW"/>
</dbReference>
<dbReference type="SMART" id="SM00091">
    <property type="entry name" value="PAS"/>
    <property type="match status" value="2"/>
</dbReference>
<keyword evidence="9" id="KW-0677">Repeat</keyword>
<dbReference type="AlphaFoldDB" id="A0A3P3DG15"/>
<dbReference type="GO" id="GO:0005524">
    <property type="term" value="F:ATP binding"/>
    <property type="evidence" value="ECO:0007669"/>
    <property type="project" value="UniProtKB-KW"/>
</dbReference>
<dbReference type="PANTHER" id="PTHR41523">
    <property type="entry name" value="TWO-COMPONENT SYSTEM SENSOR PROTEIN"/>
    <property type="match status" value="1"/>
</dbReference>
<dbReference type="OrthoDB" id="9816309at2"/>
<dbReference type="SUPFAM" id="SSF55785">
    <property type="entry name" value="PYP-like sensor domain (PAS domain)"/>
    <property type="match status" value="3"/>
</dbReference>
<evidence type="ECO:0000313" key="19">
    <source>
        <dbReference type="Proteomes" id="UP000282125"/>
    </source>
</evidence>
<dbReference type="InterPro" id="IPR035965">
    <property type="entry name" value="PAS-like_dom_sf"/>
</dbReference>
<feature type="domain" description="PAC" evidence="17">
    <location>
        <begin position="230"/>
        <end position="283"/>
    </location>
</feature>
<proteinExistence type="predicted"/>
<evidence type="ECO:0000256" key="5">
    <source>
        <dbReference type="ARBA" id="ARBA00022606"/>
    </source>
</evidence>
<accession>A0A3P3DG15</accession>
<sequence length="607" mass="67538">MTIIKASQILSAFMRADHPPPGRAKPFAEWSAALKSVLTISLASEAQICFFAGPEFLAFYNDAYAPTIGAKHPRALGRPASESWSELWDDLEGLLTHVRRSGETISEKDRRFYIERHGYPETVYFDISFSPVRGCDGTIEAVLCIVSETTSRVEALRTLRENESRMRAVLSGVAAGLCTVSEDGTIVTLNRHFADMLAETPHNLTGRNLREVIDPRDWQDAWLNPQREGEVTELRYRRSDGRTIWVSQSLSIVEDSREPSGRAFCLLTSDITQRRRKETELRRLAAIIEGSDDAILAMDLNMVITSWNSGAERLYGWRAGEVIGTSVLRLLPEGRGDEESRIIERIREGFRIEPYDTTRLCSDGREIAVELTVSPIFDEAGEIVGASKISRDISARIEAARLREFLLFEMKHRVKNILATVLALARQTLGKHDLPDYEVFTKRVYALSRSQDLLTRQGQGSVSAAALIAEVLDPFQTERFTIEGPPMALPGEAVLSVTLALHELVTNALKYGALSVPEGRVEIRWQITEGVAGSAPKVRLTWKERGGPGVVRPARRGFGSVLIRDLLASTLQADISLSFPPEGVEFSAEFLLRGPREDSEARSRLCA</sequence>
<dbReference type="Gene3D" id="3.30.450.20">
    <property type="entry name" value="PAS domain"/>
    <property type="match status" value="3"/>
</dbReference>
<dbReference type="EC" id="2.7.13.3" evidence="2"/>
<evidence type="ECO:0000256" key="4">
    <source>
        <dbReference type="ARBA" id="ARBA00022553"/>
    </source>
</evidence>
<evidence type="ECO:0000256" key="11">
    <source>
        <dbReference type="ARBA" id="ARBA00022777"/>
    </source>
</evidence>
<evidence type="ECO:0000259" key="16">
    <source>
        <dbReference type="PROSITE" id="PS50112"/>
    </source>
</evidence>
<dbReference type="InterPro" id="IPR011102">
    <property type="entry name" value="Sig_transdc_His_kinase_HWE"/>
</dbReference>
<keyword evidence="19" id="KW-1185">Reference proteome</keyword>
<keyword evidence="8" id="KW-0808">Transferase</keyword>
<evidence type="ECO:0000256" key="9">
    <source>
        <dbReference type="ARBA" id="ARBA00022737"/>
    </source>
</evidence>
<dbReference type="EMBL" id="RRAZ01000019">
    <property type="protein sequence ID" value="RRH73210.1"/>
    <property type="molecule type" value="Genomic_DNA"/>
</dbReference>
<feature type="domain" description="PAS" evidence="16">
    <location>
        <begin position="280"/>
        <end position="349"/>
    </location>
</feature>
<evidence type="ECO:0000256" key="13">
    <source>
        <dbReference type="ARBA" id="ARBA00022991"/>
    </source>
</evidence>